<sequence>MCSIFKQNLSFLRILTIILTLFKVSEAINITLGPGTKRFLTINAVAGDVIIGSVGVVPSDTPVSIDLYRVESQIAIPNDHKPIPNIDFSNINYFVAETGYYSLSLANTHSGSVTVVVSIRAESDESKGYSKLSTVDDLKDVVSFAEKLLVNTRSIMNRMEAYSTREFLLSKIINDMNSRIITFSFIQMFFVIGLCCAQIYYISSFFEVKSFV</sequence>
<evidence type="ECO:0000313" key="4">
    <source>
        <dbReference type="EMBL" id="EKX74383.1"/>
    </source>
</evidence>
<evidence type="ECO:0000259" key="3">
    <source>
        <dbReference type="SMART" id="SM01190"/>
    </source>
</evidence>
<dbReference type="OrthoDB" id="62956at2759"/>
<dbReference type="STRING" id="1537102.L1LGY1"/>
<dbReference type="EMBL" id="ACOU01000002">
    <property type="protein sequence ID" value="EKX74383.1"/>
    <property type="molecule type" value="Genomic_DNA"/>
</dbReference>
<evidence type="ECO:0000313" key="5">
    <source>
        <dbReference type="Proteomes" id="UP000031512"/>
    </source>
</evidence>
<accession>L1LGY1</accession>
<proteinExistence type="predicted"/>
<protein>
    <submittedName>
        <fullName evidence="4">COPII-coated vesicle membrane protein, putative</fullName>
    </submittedName>
</protein>
<keyword evidence="2" id="KW-0732">Signal</keyword>
<dbReference type="KEGG" id="beq:BEWA_044250"/>
<organism evidence="4 5">
    <name type="scientific">Theileria equi strain WA</name>
    <dbReference type="NCBI Taxonomy" id="1537102"/>
    <lineage>
        <taxon>Eukaryota</taxon>
        <taxon>Sar</taxon>
        <taxon>Alveolata</taxon>
        <taxon>Apicomplexa</taxon>
        <taxon>Aconoidasida</taxon>
        <taxon>Piroplasmida</taxon>
        <taxon>Theileriidae</taxon>
        <taxon>Theileria</taxon>
    </lineage>
</organism>
<feature type="chain" id="PRO_5003952546" evidence="2">
    <location>
        <begin position="28"/>
        <end position="212"/>
    </location>
</feature>
<dbReference type="VEuPathDB" id="PiroplasmaDB:BEWA_044250"/>
<keyword evidence="1" id="KW-0472">Membrane</keyword>
<feature type="domain" description="GOLD" evidence="3">
    <location>
        <begin position="27"/>
        <end position="207"/>
    </location>
</feature>
<comment type="caution">
    <text evidence="4">The sequence shown here is derived from an EMBL/GenBank/DDBJ whole genome shotgun (WGS) entry which is preliminary data.</text>
</comment>
<keyword evidence="1" id="KW-1133">Transmembrane helix</keyword>
<reference evidence="4 5" key="1">
    <citation type="journal article" date="2012" name="BMC Genomics">
        <title>Comparative genomic analysis and phylogenetic position of Theileria equi.</title>
        <authorList>
            <person name="Kappmeyer L.S."/>
            <person name="Thiagarajan M."/>
            <person name="Herndon D.R."/>
            <person name="Ramsay J.D."/>
            <person name="Caler E."/>
            <person name="Djikeng A."/>
            <person name="Gillespie J.J."/>
            <person name="Lau A.O."/>
            <person name="Roalson E.H."/>
            <person name="Silva J.C."/>
            <person name="Silva M.G."/>
            <person name="Suarez C.E."/>
            <person name="Ueti M.W."/>
            <person name="Nene V.M."/>
            <person name="Mealey R.H."/>
            <person name="Knowles D.P."/>
            <person name="Brayton K.A."/>
        </authorList>
    </citation>
    <scope>NUCLEOTIDE SEQUENCE [LARGE SCALE GENOMIC DNA]</scope>
    <source>
        <strain evidence="4 5">WA</strain>
    </source>
</reference>
<gene>
    <name evidence="4" type="ORF">BEWA_044250</name>
</gene>
<keyword evidence="5" id="KW-1185">Reference proteome</keyword>
<dbReference type="InterPro" id="IPR009038">
    <property type="entry name" value="GOLD_dom"/>
</dbReference>
<evidence type="ECO:0000256" key="2">
    <source>
        <dbReference type="SAM" id="SignalP"/>
    </source>
</evidence>
<dbReference type="SMART" id="SM01190">
    <property type="entry name" value="EMP24_GP25L"/>
    <property type="match status" value="1"/>
</dbReference>
<dbReference type="eggNOG" id="KOG1692">
    <property type="taxonomic scope" value="Eukaryota"/>
</dbReference>
<dbReference type="Pfam" id="PF01105">
    <property type="entry name" value="EMP24_GP25L"/>
    <property type="match status" value="1"/>
</dbReference>
<dbReference type="RefSeq" id="XP_004833835.1">
    <property type="nucleotide sequence ID" value="XM_004833778.1"/>
</dbReference>
<dbReference type="GeneID" id="15807831"/>
<feature type="signal peptide" evidence="2">
    <location>
        <begin position="1"/>
        <end position="27"/>
    </location>
</feature>
<evidence type="ECO:0000256" key="1">
    <source>
        <dbReference type="SAM" id="Phobius"/>
    </source>
</evidence>
<dbReference type="AlphaFoldDB" id="L1LGY1"/>
<dbReference type="Proteomes" id="UP000031512">
    <property type="component" value="Unassembled WGS sequence"/>
</dbReference>
<name>L1LGY1_THEEQ</name>
<feature type="transmembrane region" description="Helical" evidence="1">
    <location>
        <begin position="180"/>
        <end position="202"/>
    </location>
</feature>
<keyword evidence="1" id="KW-0812">Transmembrane</keyword>